<keyword evidence="2" id="KW-1185">Reference proteome</keyword>
<accession>A0ABT4UHS1</accession>
<comment type="caution">
    <text evidence="1">The sequence shown here is derived from an EMBL/GenBank/DDBJ whole genome shotgun (WGS) entry which is preliminary data.</text>
</comment>
<dbReference type="EMBL" id="JAQGEF010000005">
    <property type="protein sequence ID" value="MDA3614374.1"/>
    <property type="molecule type" value="Genomic_DNA"/>
</dbReference>
<evidence type="ECO:0000313" key="2">
    <source>
        <dbReference type="Proteomes" id="UP001210231"/>
    </source>
</evidence>
<proteinExistence type="predicted"/>
<dbReference type="Proteomes" id="UP001210231">
    <property type="component" value="Unassembled WGS sequence"/>
</dbReference>
<sequence>MKLRFYCLLIIFQVSFITGAIYAQISPPGLGKAQTGSWVAIGAVQDLNPSKSWQSMSYIGLGRKSNPDNFSPVYKPQLLVLNQELFYRISNWKYSFAFSYRLQDEYNGNKPYYHSNPGMMQEFRIYSRISYSIAAGAKLKLIPTIRQEFRRFMTTGFNNYDEVAQLRTRLKLQASFNINERGSKIIGGIEQLFATSKTTNQSWSVFKSNETRFSLYYSFTPAHEHFTLNIGYMNDFVEKHPYYDVHVIAADLIFNNPLSIFHKRHNHI</sequence>
<evidence type="ECO:0008006" key="3">
    <source>
        <dbReference type="Google" id="ProtNLM"/>
    </source>
</evidence>
<name>A0ABT4UHS1_9BACT</name>
<protein>
    <recommendedName>
        <fullName evidence="3">DUF2490 domain-containing protein</fullName>
    </recommendedName>
</protein>
<gene>
    <name evidence="1" type="ORF">O3P16_06110</name>
</gene>
<reference evidence="1 2" key="1">
    <citation type="submission" date="2022-12" db="EMBL/GenBank/DDBJ databases">
        <title>Chitinophagaceae gen. sp. nov., a new member of the family Chitinophagaceae, isolated from soil in a chemical factory.</title>
        <authorList>
            <person name="Ke Z."/>
        </authorList>
    </citation>
    <scope>NUCLEOTIDE SEQUENCE [LARGE SCALE GENOMIC DNA]</scope>
    <source>
        <strain evidence="1 2">LY-5</strain>
    </source>
</reference>
<dbReference type="RefSeq" id="WP_407030702.1">
    <property type="nucleotide sequence ID" value="NZ_JAQGEF010000005.1"/>
</dbReference>
<organism evidence="1 2">
    <name type="scientific">Polluticaenibacter yanchengensis</name>
    <dbReference type="NCBI Taxonomy" id="3014562"/>
    <lineage>
        <taxon>Bacteria</taxon>
        <taxon>Pseudomonadati</taxon>
        <taxon>Bacteroidota</taxon>
        <taxon>Chitinophagia</taxon>
        <taxon>Chitinophagales</taxon>
        <taxon>Chitinophagaceae</taxon>
        <taxon>Polluticaenibacter</taxon>
    </lineage>
</organism>
<evidence type="ECO:0000313" key="1">
    <source>
        <dbReference type="EMBL" id="MDA3614374.1"/>
    </source>
</evidence>